<gene>
    <name evidence="4" type="primary">hsp21</name>
    <name evidence="4" type="ORF">NVIE_027960</name>
</gene>
<dbReference type="AlphaFoldDB" id="A0A060HNM8"/>
<evidence type="ECO:0000256" key="2">
    <source>
        <dbReference type="RuleBase" id="RU003616"/>
    </source>
</evidence>
<dbReference type="EMBL" id="CP007536">
    <property type="protein sequence ID" value="AIC17073.1"/>
    <property type="molecule type" value="Genomic_DNA"/>
</dbReference>
<dbReference type="STRING" id="926571.NVIE_027960"/>
<dbReference type="RefSeq" id="WP_075055702.1">
    <property type="nucleotide sequence ID" value="NZ_CP007536.1"/>
</dbReference>
<keyword evidence="5" id="KW-1185">Reference proteome</keyword>
<accession>A0A060HNM8</accession>
<dbReference type="CDD" id="cd06464">
    <property type="entry name" value="ACD_sHsps-like"/>
    <property type="match status" value="1"/>
</dbReference>
<protein>
    <submittedName>
        <fullName evidence="4">Heat-shock protein Hsp21</fullName>
    </submittedName>
</protein>
<name>A0A060HNM8_9ARCH</name>
<dbReference type="PROSITE" id="PS01031">
    <property type="entry name" value="SHSP"/>
    <property type="match status" value="1"/>
</dbReference>
<proteinExistence type="inferred from homology"/>
<dbReference type="SUPFAM" id="SSF49764">
    <property type="entry name" value="HSP20-like chaperones"/>
    <property type="match status" value="1"/>
</dbReference>
<reference evidence="4 5" key="1">
    <citation type="journal article" date="2014" name="Int. J. Syst. Evol. Microbiol.">
        <title>Nitrososphaera viennensis gen. nov., sp. nov., an aerobic and mesophilic, ammonia-oxidizing archaeon from soil and a member of the archaeal phylum Thaumarchaeota.</title>
        <authorList>
            <person name="Stieglmeier M."/>
            <person name="Klingl A."/>
            <person name="Alves R.J."/>
            <person name="Rittmann S.K."/>
            <person name="Melcher M."/>
            <person name="Leisch N."/>
            <person name="Schleper C."/>
        </authorList>
    </citation>
    <scope>NUCLEOTIDE SEQUENCE [LARGE SCALE GENOMIC DNA]</scope>
    <source>
        <strain evidence="4">EN76</strain>
    </source>
</reference>
<dbReference type="Gene3D" id="2.60.40.790">
    <property type="match status" value="1"/>
</dbReference>
<dbReference type="KEGG" id="nvn:NVIE_027960"/>
<sequence>MTIGRYVAREISKELDHRSREFYEFVMPAIDMVEDGNELVVMIDLPGFAKKDITLMIHRNILSIAAKREAGEVTGTVHQRHRPLWIEKRIMLPISVKEGEKVVGTATYTDGVVTLKIPMPYKETIPIA</sequence>
<organism evidence="4 5">
    <name type="scientific">Nitrososphaera viennensis EN76</name>
    <dbReference type="NCBI Taxonomy" id="926571"/>
    <lineage>
        <taxon>Archaea</taxon>
        <taxon>Nitrososphaerota</taxon>
        <taxon>Nitrososphaeria</taxon>
        <taxon>Nitrososphaerales</taxon>
        <taxon>Nitrososphaeraceae</taxon>
        <taxon>Nitrososphaera</taxon>
    </lineage>
</organism>
<feature type="domain" description="SHSP" evidence="3">
    <location>
        <begin position="21"/>
        <end position="128"/>
    </location>
</feature>
<comment type="similarity">
    <text evidence="1 2">Belongs to the small heat shock protein (HSP20) family.</text>
</comment>
<dbReference type="InterPro" id="IPR008978">
    <property type="entry name" value="HSP20-like_chaperone"/>
</dbReference>
<dbReference type="NCBIfam" id="NF041799">
    <property type="entry name" value="Hsp14"/>
    <property type="match status" value="1"/>
</dbReference>
<evidence type="ECO:0000313" key="5">
    <source>
        <dbReference type="Proteomes" id="UP000027093"/>
    </source>
</evidence>
<dbReference type="Proteomes" id="UP000027093">
    <property type="component" value="Chromosome"/>
</dbReference>
<evidence type="ECO:0000259" key="3">
    <source>
        <dbReference type="PROSITE" id="PS01031"/>
    </source>
</evidence>
<dbReference type="GeneID" id="74948032"/>
<evidence type="ECO:0000313" key="4">
    <source>
        <dbReference type="EMBL" id="AIC17073.1"/>
    </source>
</evidence>
<dbReference type="OrthoDB" id="198277at2157"/>
<dbReference type="Pfam" id="PF00011">
    <property type="entry name" value="HSP20"/>
    <property type="match status" value="1"/>
</dbReference>
<evidence type="ECO:0000256" key="1">
    <source>
        <dbReference type="PROSITE-ProRule" id="PRU00285"/>
    </source>
</evidence>
<dbReference type="HOGENOM" id="CLU_046737_9_5_2"/>
<dbReference type="InterPro" id="IPR002068">
    <property type="entry name" value="A-crystallin/Hsp20_dom"/>
</dbReference>